<comment type="function">
    <text evidence="1 9">The natural substrate for this enzyme may be peptidyl-tRNAs which drop off the ribosome during protein synthesis.</text>
</comment>
<dbReference type="Gene3D" id="3.40.1490.10">
    <property type="entry name" value="Bit1"/>
    <property type="match status" value="1"/>
</dbReference>
<evidence type="ECO:0000256" key="3">
    <source>
        <dbReference type="ARBA" id="ARBA00013260"/>
    </source>
</evidence>
<dbReference type="GO" id="GO:0004045">
    <property type="term" value="F:peptidyl-tRNA hydrolase activity"/>
    <property type="evidence" value="ECO:0007669"/>
    <property type="project" value="UniProtKB-UniRule"/>
</dbReference>
<protein>
    <recommendedName>
        <fullName evidence="8 9">Peptidyl-tRNA hydrolase</fullName>
        <shortName evidence="9">PTH</shortName>
        <ecNumber evidence="3 9">3.1.1.29</ecNumber>
    </recommendedName>
</protein>
<dbReference type="HAMAP" id="MF_00628">
    <property type="entry name" value="Pept_tRNA_hydro_arch"/>
    <property type="match status" value="1"/>
</dbReference>
<comment type="similarity">
    <text evidence="6 9">Belongs to the PTH2 family.</text>
</comment>
<evidence type="ECO:0000256" key="4">
    <source>
        <dbReference type="ARBA" id="ARBA00022490"/>
    </source>
</evidence>
<dbReference type="GO" id="GO:0005829">
    <property type="term" value="C:cytosol"/>
    <property type="evidence" value="ECO:0007669"/>
    <property type="project" value="TreeGrafter"/>
</dbReference>
<evidence type="ECO:0000256" key="9">
    <source>
        <dbReference type="HAMAP-Rule" id="MF_00628"/>
    </source>
</evidence>
<gene>
    <name evidence="11" type="primary">pth2</name>
    <name evidence="9" type="synonym">pth</name>
    <name evidence="10" type="ORF">BK007_06640</name>
    <name evidence="11" type="ORF">HG719_10260</name>
</gene>
<dbReference type="RefSeq" id="WP_100905688.1">
    <property type="nucleotide sequence ID" value="NZ_CP017766.1"/>
</dbReference>
<reference evidence="11 13" key="2">
    <citation type="submission" date="2020-04" db="EMBL/GenBank/DDBJ databases">
        <title>Draft genome of Methanobacterium subterraneum isolated from animal feces.</title>
        <authorList>
            <person name="Ouboter H.T."/>
            <person name="Berger S."/>
            <person name="Gungor E."/>
            <person name="Jetten M.S.M."/>
            <person name="Welte C.U."/>
        </authorList>
    </citation>
    <scope>NUCLEOTIDE SEQUENCE [LARGE SCALE GENOMIC DNA]</scope>
    <source>
        <strain evidence="11">HO_2020</strain>
    </source>
</reference>
<dbReference type="Proteomes" id="UP000591058">
    <property type="component" value="Unassembled WGS sequence"/>
</dbReference>
<evidence type="ECO:0000256" key="5">
    <source>
        <dbReference type="ARBA" id="ARBA00022801"/>
    </source>
</evidence>
<dbReference type="NCBIfam" id="NF003314">
    <property type="entry name" value="PRK04322.1"/>
    <property type="match status" value="1"/>
</dbReference>
<evidence type="ECO:0000256" key="2">
    <source>
        <dbReference type="ARBA" id="ARBA00004496"/>
    </source>
</evidence>
<dbReference type="EMBL" id="JABBYL010000035">
    <property type="protein sequence ID" value="NMO10193.1"/>
    <property type="molecule type" value="Genomic_DNA"/>
</dbReference>
<evidence type="ECO:0000256" key="1">
    <source>
        <dbReference type="ARBA" id="ARBA00003043"/>
    </source>
</evidence>
<comment type="catalytic activity">
    <reaction evidence="7 9">
        <text>an N-acyl-L-alpha-aminoacyl-tRNA + H2O = an N-acyl-L-amino acid + a tRNA + H(+)</text>
        <dbReference type="Rhea" id="RHEA:54448"/>
        <dbReference type="Rhea" id="RHEA-COMP:10123"/>
        <dbReference type="Rhea" id="RHEA-COMP:13883"/>
        <dbReference type="ChEBI" id="CHEBI:15377"/>
        <dbReference type="ChEBI" id="CHEBI:15378"/>
        <dbReference type="ChEBI" id="CHEBI:59874"/>
        <dbReference type="ChEBI" id="CHEBI:78442"/>
        <dbReference type="ChEBI" id="CHEBI:138191"/>
        <dbReference type="EC" id="3.1.1.29"/>
    </reaction>
</comment>
<dbReference type="InterPro" id="IPR034759">
    <property type="entry name" value="Pept_tRNA_hydro_arch"/>
</dbReference>
<reference evidence="10 12" key="1">
    <citation type="submission" date="2016-10" db="EMBL/GenBank/DDBJ databases">
        <title>Comparative genomics between deep and shallow subseafloor isolates.</title>
        <authorList>
            <person name="Ishii S."/>
            <person name="Miller J.R."/>
            <person name="Sutton G."/>
            <person name="Suzuki S."/>
            <person name="Methe B."/>
            <person name="Inagaki F."/>
            <person name="Imachi H."/>
        </authorList>
    </citation>
    <scope>NUCLEOTIDE SEQUENCE [LARGE SCALE GENOMIC DNA]</scope>
    <source>
        <strain evidence="10 12">MO-MB1</strain>
    </source>
</reference>
<evidence type="ECO:0000313" key="12">
    <source>
        <dbReference type="Proteomes" id="UP000232806"/>
    </source>
</evidence>
<keyword evidence="4 9" id="KW-0963">Cytoplasm</keyword>
<dbReference type="GeneID" id="35122857"/>
<dbReference type="CDD" id="cd02430">
    <property type="entry name" value="PTH2"/>
    <property type="match status" value="1"/>
</dbReference>
<dbReference type="NCBIfam" id="TIGR00283">
    <property type="entry name" value="arch_pth2"/>
    <property type="match status" value="1"/>
</dbReference>
<dbReference type="PANTHER" id="PTHR12649:SF11">
    <property type="entry name" value="PEPTIDYL-TRNA HYDROLASE 2, MITOCHONDRIAL"/>
    <property type="match status" value="1"/>
</dbReference>
<dbReference type="Pfam" id="PF01981">
    <property type="entry name" value="PTH2"/>
    <property type="match status" value="1"/>
</dbReference>
<evidence type="ECO:0000256" key="6">
    <source>
        <dbReference type="ARBA" id="ARBA00038050"/>
    </source>
</evidence>
<dbReference type="GO" id="GO:0006412">
    <property type="term" value="P:translation"/>
    <property type="evidence" value="ECO:0007669"/>
    <property type="project" value="UniProtKB-UniRule"/>
</dbReference>
<evidence type="ECO:0000256" key="7">
    <source>
        <dbReference type="ARBA" id="ARBA00048707"/>
    </source>
</evidence>
<dbReference type="AlphaFoldDB" id="A0A2H4VCA5"/>
<dbReference type="EMBL" id="CP017766">
    <property type="protein sequence ID" value="AUB55711.1"/>
    <property type="molecule type" value="Genomic_DNA"/>
</dbReference>
<dbReference type="EC" id="3.1.1.29" evidence="3 9"/>
<dbReference type="InterPro" id="IPR002833">
    <property type="entry name" value="PTH2"/>
</dbReference>
<evidence type="ECO:0000256" key="8">
    <source>
        <dbReference type="ARBA" id="ARBA00050038"/>
    </source>
</evidence>
<sequence length="113" mass="12491">MKQVIVMRADLKMSKGKLAAQACHACLGAYKKADERVIREWELEGGKKVVVQVKSQEELFEVYELVKAAGIPSFLVRDAGHTEIPPSTVTGLGLGPEKDEKIDKITQDLKLLK</sequence>
<dbReference type="InterPro" id="IPR023476">
    <property type="entry name" value="Pep_tRNA_hydro_II_dom_sf"/>
</dbReference>
<dbReference type="OrthoDB" id="6075at2157"/>
<dbReference type="Proteomes" id="UP000232806">
    <property type="component" value="Chromosome"/>
</dbReference>
<name>A0A2H4VCA5_9EURY</name>
<dbReference type="SUPFAM" id="SSF102462">
    <property type="entry name" value="Peptidyl-tRNA hydrolase II"/>
    <property type="match status" value="1"/>
</dbReference>
<dbReference type="FunFam" id="3.40.1490.10:FF:000001">
    <property type="entry name" value="Peptidyl-tRNA hydrolase 2"/>
    <property type="match status" value="1"/>
</dbReference>
<evidence type="ECO:0000313" key="10">
    <source>
        <dbReference type="EMBL" id="AUB55711.1"/>
    </source>
</evidence>
<comment type="subcellular location">
    <subcellularLocation>
        <location evidence="2 9">Cytoplasm</location>
    </subcellularLocation>
</comment>
<dbReference type="PANTHER" id="PTHR12649">
    <property type="entry name" value="PEPTIDYL-TRNA HYDROLASE 2"/>
    <property type="match status" value="1"/>
</dbReference>
<accession>A0A2H4VCA5</accession>
<evidence type="ECO:0000313" key="11">
    <source>
        <dbReference type="EMBL" id="NMO10193.1"/>
    </source>
</evidence>
<organism evidence="10 12">
    <name type="scientific">Methanobacterium subterraneum</name>
    <dbReference type="NCBI Taxonomy" id="59277"/>
    <lineage>
        <taxon>Archaea</taxon>
        <taxon>Methanobacteriati</taxon>
        <taxon>Methanobacteriota</taxon>
        <taxon>Methanomada group</taxon>
        <taxon>Methanobacteria</taxon>
        <taxon>Methanobacteriales</taxon>
        <taxon>Methanobacteriaceae</taxon>
        <taxon>Methanobacterium</taxon>
    </lineage>
</organism>
<keyword evidence="5 9" id="KW-0378">Hydrolase</keyword>
<evidence type="ECO:0000313" key="13">
    <source>
        <dbReference type="Proteomes" id="UP000591058"/>
    </source>
</evidence>
<proteinExistence type="inferred from homology"/>